<dbReference type="AlphaFoldDB" id="A0A5E4NJ93"/>
<sequence length="287" mass="33808">MALSLASFASYLNTFEFEKFRKTKKIFKTEDMPLVTRKGVYPYEYTESWDNLEEDVLPRKEGFYSTLTEKNIDDDEYRHAKTVSCHFDCRTLGEYSDLYLKIDVLLLADVFENFRDDDLPDSVSRIRDGSVQASKRYGKANNYTVEDYDKTKENAWIIYQDCKNLYGWAMYVWYMSHGCFKWIEPTLNGINDLDDISPIGRVYEVDIEYSEHLHEDHNNLPFLPNNGFPPGSKSPWLKKYIDLNTEMRKKAANDFEKDFYKLMNNAVFGKTMESLRLKINIELVSNE</sequence>
<dbReference type="GO" id="GO:0071897">
    <property type="term" value="P:DNA biosynthetic process"/>
    <property type="evidence" value="ECO:0007669"/>
    <property type="project" value="UniProtKB-ARBA"/>
</dbReference>
<gene>
    <name evidence="1" type="ORF">CINCED_3A019951</name>
</gene>
<dbReference type="EMBL" id="CABPRJ010002371">
    <property type="protein sequence ID" value="VVC43751.1"/>
    <property type="molecule type" value="Genomic_DNA"/>
</dbReference>
<dbReference type="Proteomes" id="UP000325440">
    <property type="component" value="Unassembled WGS sequence"/>
</dbReference>
<name>A0A5E4NJ93_9HEMI</name>
<dbReference type="InterPro" id="IPR043502">
    <property type="entry name" value="DNA/RNA_pol_sf"/>
</dbReference>
<dbReference type="PANTHER" id="PTHR31511">
    <property type="entry name" value="PROTEIN CBG23764"/>
    <property type="match status" value="1"/>
</dbReference>
<keyword evidence="2" id="KW-1185">Reference proteome</keyword>
<evidence type="ECO:0000313" key="1">
    <source>
        <dbReference type="EMBL" id="VVC43751.1"/>
    </source>
</evidence>
<organism evidence="1 2">
    <name type="scientific">Cinara cedri</name>
    <dbReference type="NCBI Taxonomy" id="506608"/>
    <lineage>
        <taxon>Eukaryota</taxon>
        <taxon>Metazoa</taxon>
        <taxon>Ecdysozoa</taxon>
        <taxon>Arthropoda</taxon>
        <taxon>Hexapoda</taxon>
        <taxon>Insecta</taxon>
        <taxon>Pterygota</taxon>
        <taxon>Neoptera</taxon>
        <taxon>Paraneoptera</taxon>
        <taxon>Hemiptera</taxon>
        <taxon>Sternorrhyncha</taxon>
        <taxon>Aphidomorpha</taxon>
        <taxon>Aphidoidea</taxon>
        <taxon>Aphididae</taxon>
        <taxon>Lachninae</taxon>
        <taxon>Cinara</taxon>
    </lineage>
</organism>
<proteinExistence type="predicted"/>
<accession>A0A5E4NJ93</accession>
<evidence type="ECO:0000313" key="2">
    <source>
        <dbReference type="Proteomes" id="UP000325440"/>
    </source>
</evidence>
<protein>
    <submittedName>
        <fullName evidence="1">Ribonuclease H-like domain,DNA polymerase, palm domain</fullName>
    </submittedName>
</protein>
<reference evidence="1 2" key="1">
    <citation type="submission" date="2019-08" db="EMBL/GenBank/DDBJ databases">
        <authorList>
            <person name="Alioto T."/>
            <person name="Alioto T."/>
            <person name="Gomez Garrido J."/>
        </authorList>
    </citation>
    <scope>NUCLEOTIDE SEQUENCE [LARGE SCALE GENOMIC DNA]</scope>
</reference>
<dbReference type="SUPFAM" id="SSF56672">
    <property type="entry name" value="DNA/RNA polymerases"/>
    <property type="match status" value="1"/>
</dbReference>
<dbReference type="PANTHER" id="PTHR31511:SF12">
    <property type="entry name" value="RHO TERMINATION FACTOR N-TERMINAL DOMAIN-CONTAINING PROTEIN"/>
    <property type="match status" value="1"/>
</dbReference>
<dbReference type="OrthoDB" id="414982at2759"/>